<dbReference type="Pfam" id="PF09203">
    <property type="entry name" value="MspA"/>
    <property type="match status" value="1"/>
</dbReference>
<proteinExistence type="predicted"/>
<name>A0A5C5RV75_9ACTN</name>
<dbReference type="InterPro" id="IPR015286">
    <property type="entry name" value="Porin_fam_mycobact-type"/>
</dbReference>
<accession>A0A5C5RV75</accession>
<dbReference type="OrthoDB" id="4540215at2"/>
<evidence type="ECO:0000313" key="2">
    <source>
        <dbReference type="Proteomes" id="UP000319792"/>
    </source>
</evidence>
<sequence>MATMVVGASIGAGAANAGPLPSGQKVVAAPAGWSIVLKSVGNAAAIQPTMATPQSRSAWLTTTGSVEVKVPADVKDVQGKLGVGLVSGCQFPGQIGGGIDVTGPSAGASSKGITANLGGVSPSLSIPLSPGATSSVTGYGQSDQPSALDSIKFTKAGTYEVVIKDQNVDIPFCTGYAQARVVTYVEIKGSNRIQGFLYGAPFSLG</sequence>
<dbReference type="Proteomes" id="UP000319792">
    <property type="component" value="Unassembled WGS sequence"/>
</dbReference>
<dbReference type="Gene3D" id="2.60.40.1650">
    <property type="entry name" value="Porin MspA (Ig-like beta-sandwich domain)"/>
    <property type="match status" value="1"/>
</dbReference>
<dbReference type="EMBL" id="VIGV01000001">
    <property type="protein sequence ID" value="TWS26528.1"/>
    <property type="molecule type" value="Genomic_DNA"/>
</dbReference>
<dbReference type="AlphaFoldDB" id="A0A5C5RV75"/>
<evidence type="ECO:0000313" key="1">
    <source>
        <dbReference type="EMBL" id="TWS26528.1"/>
    </source>
</evidence>
<protein>
    <recommendedName>
        <fullName evidence="3">MspA family protein</fullName>
    </recommendedName>
</protein>
<gene>
    <name evidence="1" type="ORF">FK268_04700</name>
</gene>
<evidence type="ECO:0008006" key="3">
    <source>
        <dbReference type="Google" id="ProtNLM"/>
    </source>
</evidence>
<keyword evidence="2" id="KW-1185">Reference proteome</keyword>
<reference evidence="1 2" key="1">
    <citation type="submission" date="2019-08" db="EMBL/GenBank/DDBJ databases">
        <title>Tsukamurella conjunctivitidis sp. nov., Tsukamurella assacharolytica sp. nov. and Tsukamurella sputae sp. nov. isolated from patients with conjunctivitis, bacteraemia (lymphoma) and respiratory infection (sputum) in Hong Kong.</title>
        <authorList>
            <person name="Fok K.M.N."/>
            <person name="Fong J.Y.H."/>
        </authorList>
    </citation>
    <scope>NUCLEOTIDE SEQUENCE [LARGE SCALE GENOMIC DNA]</scope>
    <source>
        <strain evidence="1 2">HKU70</strain>
    </source>
</reference>
<comment type="caution">
    <text evidence="1">The sequence shown here is derived from an EMBL/GenBank/DDBJ whole genome shotgun (WGS) entry which is preliminary data.</text>
</comment>
<organism evidence="1 2">
    <name type="scientific">Tsukamurella sputi</name>
    <dbReference type="NCBI Taxonomy" id="2591848"/>
    <lineage>
        <taxon>Bacteria</taxon>
        <taxon>Bacillati</taxon>
        <taxon>Actinomycetota</taxon>
        <taxon>Actinomycetes</taxon>
        <taxon>Mycobacteriales</taxon>
        <taxon>Tsukamurellaceae</taxon>
        <taxon>Tsukamurella</taxon>
    </lineage>
</organism>